<gene>
    <name evidence="4" type="ORF">J2S43_002747</name>
</gene>
<dbReference type="Pfam" id="PF00881">
    <property type="entry name" value="Nitroreductase"/>
    <property type="match status" value="1"/>
</dbReference>
<dbReference type="SUPFAM" id="SSF55469">
    <property type="entry name" value="FMN-dependent nitroreductase-like"/>
    <property type="match status" value="1"/>
</dbReference>
<dbReference type="Proteomes" id="UP001240984">
    <property type="component" value="Unassembled WGS sequence"/>
</dbReference>
<dbReference type="InterPro" id="IPR000415">
    <property type="entry name" value="Nitroreductase-like"/>
</dbReference>
<dbReference type="EMBL" id="JAUSRA010000001">
    <property type="protein sequence ID" value="MDP9794235.1"/>
    <property type="molecule type" value="Genomic_DNA"/>
</dbReference>
<evidence type="ECO:0000259" key="3">
    <source>
        <dbReference type="Pfam" id="PF00881"/>
    </source>
</evidence>
<comment type="caution">
    <text evidence="4">The sequence shown here is derived from an EMBL/GenBank/DDBJ whole genome shotgun (WGS) entry which is preliminary data.</text>
</comment>
<protein>
    <submittedName>
        <fullName evidence="4">Nitroreductase</fullName>
    </submittedName>
</protein>
<comment type="similarity">
    <text evidence="1">Belongs to the nitroreductase family.</text>
</comment>
<dbReference type="InterPro" id="IPR029479">
    <property type="entry name" value="Nitroreductase"/>
</dbReference>
<dbReference type="PANTHER" id="PTHR43673">
    <property type="entry name" value="NAD(P)H NITROREDUCTASE YDGI-RELATED"/>
    <property type="match status" value="1"/>
</dbReference>
<organism evidence="4 5">
    <name type="scientific">Catenuloplanes nepalensis</name>
    <dbReference type="NCBI Taxonomy" id="587533"/>
    <lineage>
        <taxon>Bacteria</taxon>
        <taxon>Bacillati</taxon>
        <taxon>Actinomycetota</taxon>
        <taxon>Actinomycetes</taxon>
        <taxon>Micromonosporales</taxon>
        <taxon>Micromonosporaceae</taxon>
        <taxon>Catenuloplanes</taxon>
    </lineage>
</organism>
<dbReference type="RefSeq" id="WP_306829384.1">
    <property type="nucleotide sequence ID" value="NZ_JAUSRA010000001.1"/>
</dbReference>
<sequence length="205" mass="22485">MNHPILTAIDERRTINLFDPARTLSEEQVAELAGFATRAPSSFNLQNYRFIAAHTPEARLRLRRIAWNQAKVTDAGVTFVVVGRMTDHEETLTRLRPTVDAGIMPERVAADWAAGAKSLYHEQPWRQRDEAVRSATFAAATMIFAAHAMGLGAGPMSGFDQDAVSAEFGLAPDEFPVMLLAIGHPAPGNWPQKARRPVADVLDVV</sequence>
<evidence type="ECO:0000313" key="4">
    <source>
        <dbReference type="EMBL" id="MDP9794235.1"/>
    </source>
</evidence>
<feature type="domain" description="Nitroreductase" evidence="3">
    <location>
        <begin position="9"/>
        <end position="184"/>
    </location>
</feature>
<keyword evidence="5" id="KW-1185">Reference proteome</keyword>
<reference evidence="4 5" key="1">
    <citation type="submission" date="2023-07" db="EMBL/GenBank/DDBJ databases">
        <title>Sequencing the genomes of 1000 actinobacteria strains.</title>
        <authorList>
            <person name="Klenk H.-P."/>
        </authorList>
    </citation>
    <scope>NUCLEOTIDE SEQUENCE [LARGE SCALE GENOMIC DNA]</scope>
    <source>
        <strain evidence="4 5">DSM 44710</strain>
    </source>
</reference>
<evidence type="ECO:0000256" key="1">
    <source>
        <dbReference type="ARBA" id="ARBA00007118"/>
    </source>
</evidence>
<name>A0ABT9MS44_9ACTN</name>
<dbReference type="Gene3D" id="3.40.109.10">
    <property type="entry name" value="NADH Oxidase"/>
    <property type="match status" value="1"/>
</dbReference>
<proteinExistence type="inferred from homology"/>
<evidence type="ECO:0000313" key="5">
    <source>
        <dbReference type="Proteomes" id="UP001240984"/>
    </source>
</evidence>
<keyword evidence="2" id="KW-0560">Oxidoreductase</keyword>
<accession>A0ABT9MS44</accession>
<evidence type="ECO:0000256" key="2">
    <source>
        <dbReference type="ARBA" id="ARBA00023002"/>
    </source>
</evidence>